<dbReference type="GO" id="GO:0004672">
    <property type="term" value="F:protein kinase activity"/>
    <property type="evidence" value="ECO:0007669"/>
    <property type="project" value="InterPro"/>
</dbReference>
<feature type="domain" description="Protein kinase" evidence="3">
    <location>
        <begin position="7"/>
        <end position="269"/>
    </location>
</feature>
<dbReference type="EMBL" id="VRMG01000004">
    <property type="protein sequence ID" value="TXN32159.1"/>
    <property type="molecule type" value="Genomic_DNA"/>
</dbReference>
<dbReference type="PROSITE" id="PS50011">
    <property type="entry name" value="PROTEIN_KINASE_DOM"/>
    <property type="match status" value="1"/>
</dbReference>
<evidence type="ECO:0000256" key="2">
    <source>
        <dbReference type="SAM" id="Phobius"/>
    </source>
</evidence>
<dbReference type="Proteomes" id="UP000321379">
    <property type="component" value="Unassembled WGS sequence"/>
</dbReference>
<proteinExistence type="predicted"/>
<feature type="compositionally biased region" description="Low complexity" evidence="1">
    <location>
        <begin position="374"/>
        <end position="399"/>
    </location>
</feature>
<evidence type="ECO:0000313" key="5">
    <source>
        <dbReference type="Proteomes" id="UP000321379"/>
    </source>
</evidence>
<accession>A0A5C8UVY8</accession>
<name>A0A5C8UVY8_9MICO</name>
<dbReference type="InterPro" id="IPR011009">
    <property type="entry name" value="Kinase-like_dom_sf"/>
</dbReference>
<evidence type="ECO:0000256" key="1">
    <source>
        <dbReference type="SAM" id="MobiDB-lite"/>
    </source>
</evidence>
<keyword evidence="2" id="KW-0472">Membrane</keyword>
<evidence type="ECO:0000259" key="3">
    <source>
        <dbReference type="PROSITE" id="PS50011"/>
    </source>
</evidence>
<organism evidence="4 5">
    <name type="scientific">Lacisediminihabitans profunda</name>
    <dbReference type="NCBI Taxonomy" id="2594790"/>
    <lineage>
        <taxon>Bacteria</taxon>
        <taxon>Bacillati</taxon>
        <taxon>Actinomycetota</taxon>
        <taxon>Actinomycetes</taxon>
        <taxon>Micrococcales</taxon>
        <taxon>Microbacteriaceae</taxon>
        <taxon>Lacisediminihabitans</taxon>
    </lineage>
</organism>
<dbReference type="GO" id="GO:0005524">
    <property type="term" value="F:ATP binding"/>
    <property type="evidence" value="ECO:0007669"/>
    <property type="project" value="InterPro"/>
</dbReference>
<dbReference type="AlphaFoldDB" id="A0A5C8UVY8"/>
<dbReference type="Pfam" id="PF00069">
    <property type="entry name" value="Pkinase"/>
    <property type="match status" value="1"/>
</dbReference>
<evidence type="ECO:0000313" key="4">
    <source>
        <dbReference type="EMBL" id="TXN32159.1"/>
    </source>
</evidence>
<keyword evidence="2" id="KW-0812">Transmembrane</keyword>
<feature type="region of interest" description="Disordered" evidence="1">
    <location>
        <begin position="364"/>
        <end position="399"/>
    </location>
</feature>
<reference evidence="4 5" key="1">
    <citation type="submission" date="2019-08" db="EMBL/GenBank/DDBJ databases">
        <title>Bacterial whole genome sequence for Glaciihabitans sp. CHu50b-6-2.</title>
        <authorList>
            <person name="Jin L."/>
        </authorList>
    </citation>
    <scope>NUCLEOTIDE SEQUENCE [LARGE SCALE GENOMIC DNA]</scope>
    <source>
        <strain evidence="4 5">CHu50b-6-2</strain>
    </source>
</reference>
<dbReference type="Gene3D" id="1.10.510.10">
    <property type="entry name" value="Transferase(Phosphotransferase) domain 1"/>
    <property type="match status" value="1"/>
</dbReference>
<keyword evidence="4" id="KW-0808">Transferase</keyword>
<dbReference type="InterPro" id="IPR000719">
    <property type="entry name" value="Prot_kinase_dom"/>
</dbReference>
<dbReference type="SMART" id="SM00220">
    <property type="entry name" value="S_TKc"/>
    <property type="match status" value="1"/>
</dbReference>
<gene>
    <name evidence="4" type="ORF">FVP33_04420</name>
</gene>
<protein>
    <submittedName>
        <fullName evidence="4">Protein kinase</fullName>
    </submittedName>
</protein>
<feature type="transmembrane region" description="Helical" evidence="2">
    <location>
        <begin position="340"/>
        <end position="360"/>
    </location>
</feature>
<keyword evidence="4" id="KW-0418">Kinase</keyword>
<comment type="caution">
    <text evidence="4">The sequence shown here is derived from an EMBL/GenBank/DDBJ whole genome shotgun (WGS) entry which is preliminary data.</text>
</comment>
<feature type="region of interest" description="Disordered" evidence="1">
    <location>
        <begin position="244"/>
        <end position="319"/>
    </location>
</feature>
<dbReference type="RefSeq" id="WP_147782410.1">
    <property type="nucleotide sequence ID" value="NZ_VRMG01000004.1"/>
</dbReference>
<keyword evidence="5" id="KW-1185">Reference proteome</keyword>
<sequence>MESVGGYRLVRKLGEGERAEVFLGHAGSDAAPRPDRTAAIKLYRSTTPLQSIDTEIEALARVSARHIVELRDLAIVGDGRPCLILPRLGASSLGRVLAERSTIDEGEAVTALVPVVEAVGELHRLGVAHGALRLSSVLLDHVGAPVVAGFGSAHLIGSLPADPRGRSLTPAQLSDDPWVARDLDALVDLVHTVLARVAPAGHRPAHVALLDWLQSFDRVENAHDFPRQLAERVFAVAPALPLDLDGPAAERRPPRLPGRLDAVQGDAWRQSRPDDGAGAPSSFPPATSRSATIRRRVHRSSAGNGSEGARDQPNLGFPAGDLERLRERLRRSLAGVRRPVWVGGAAGLVALVLAVALLAPAGSATPARGRVAEPSGAATPARSGAAGTSASPSAGDSAAIGSDDPAAASMALLAARAACIEGLSVQCLDSVDQAGSAAIEADENLIRTAQQDRRTPAPMAADHAELVQRLGDSAMVRIVGSSGSPPASLLLVRGSAGWRIRDIAPG</sequence>
<keyword evidence="2" id="KW-1133">Transmembrane helix</keyword>
<dbReference type="SUPFAM" id="SSF56112">
    <property type="entry name" value="Protein kinase-like (PK-like)"/>
    <property type="match status" value="1"/>
</dbReference>